<evidence type="ECO:0000313" key="2">
    <source>
        <dbReference type="EMBL" id="VDP01836.1"/>
    </source>
</evidence>
<dbReference type="Gene3D" id="3.90.550.10">
    <property type="entry name" value="Spore Coat Polysaccharide Biosynthesis Protein SpsA, Chain A"/>
    <property type="match status" value="1"/>
</dbReference>
<name>A0A3P8E3J2_HELPZ</name>
<evidence type="ECO:0000256" key="1">
    <source>
        <dbReference type="ARBA" id="ARBA00010401"/>
    </source>
</evidence>
<dbReference type="PANTHER" id="PTHR11952">
    <property type="entry name" value="UDP- GLUCOSE PYROPHOSPHORYLASE"/>
    <property type="match status" value="1"/>
</dbReference>
<dbReference type="InterPro" id="IPR039741">
    <property type="entry name" value="UDP-sugar_pyrophosphorylase"/>
</dbReference>
<dbReference type="InterPro" id="IPR029044">
    <property type="entry name" value="Nucleotide-diphossugar_trans"/>
</dbReference>
<gene>
    <name evidence="2" type="ORF">HPBE_LOCUS15120</name>
</gene>
<dbReference type="SUPFAM" id="SSF53448">
    <property type="entry name" value="Nucleotide-diphospho-sugar transferases"/>
    <property type="match status" value="1"/>
</dbReference>
<reference evidence="2" key="1">
    <citation type="submission" date="2018-11" db="EMBL/GenBank/DDBJ databases">
        <authorList>
            <consortium name="Pathogen Informatics"/>
        </authorList>
    </citation>
    <scope>NUCLEOTIDE SEQUENCE [LARGE SCALE GENOMIC DNA]</scope>
</reference>
<accession>A0A3P8E3J2</accession>
<dbReference type="EMBL" id="UZAH01028701">
    <property type="protein sequence ID" value="VDP01836.1"/>
    <property type="molecule type" value="Genomic_DNA"/>
</dbReference>
<comment type="similarity">
    <text evidence="1">Belongs to the UDPGP type 1 family.</text>
</comment>
<protein>
    <submittedName>
        <fullName evidence="2">Uncharacterized protein</fullName>
    </submittedName>
</protein>
<proteinExistence type="inferred from homology"/>
<dbReference type="AlphaFoldDB" id="A0A3P8E3J2"/>
<dbReference type="OrthoDB" id="532420at2759"/>
<sequence>MVGSVCLDCGRPRVTEYSELGAELAEKKTDDGRLLFCAGSIANHVFSMEFLESFCNASFHLPYHRASKKIAHVTPDGSVFTPTTPNGIKLEQFVFDVFEKSKNFYIWEVEREDEFSPLKNAESAGRECLSTCKRDLAHLNKKWLESAGAIVKDGPVYIDASLSYCGEGLDRFKDQVLAGPTVLK</sequence>
<dbReference type="PANTHER" id="PTHR11952:SF2">
    <property type="entry name" value="LD24639P"/>
    <property type="match status" value="1"/>
</dbReference>
<organism evidence="2">
    <name type="scientific">Heligmosomoides polygyrus</name>
    <name type="common">Parasitic roundworm</name>
    <dbReference type="NCBI Taxonomy" id="6339"/>
    <lineage>
        <taxon>Eukaryota</taxon>
        <taxon>Metazoa</taxon>
        <taxon>Ecdysozoa</taxon>
        <taxon>Nematoda</taxon>
        <taxon>Chromadorea</taxon>
        <taxon>Rhabditida</taxon>
        <taxon>Rhabditina</taxon>
        <taxon>Rhabditomorpha</taxon>
        <taxon>Strongyloidea</taxon>
        <taxon>Heligmosomidae</taxon>
        <taxon>Heligmosomoides</taxon>
    </lineage>
</organism>